<gene>
    <name evidence="2" type="ORF">OVN521_LOCUS27714</name>
    <name evidence="1" type="ORF">WKI299_LOCUS31678</name>
</gene>
<comment type="caution">
    <text evidence="2">The sequence shown here is derived from an EMBL/GenBank/DDBJ whole genome shotgun (WGS) entry which is preliminary data.</text>
</comment>
<keyword evidence="3" id="KW-1185">Reference proteome</keyword>
<dbReference type="EMBL" id="CAJNRF010014489">
    <property type="protein sequence ID" value="CAF2157508.1"/>
    <property type="molecule type" value="Genomic_DNA"/>
</dbReference>
<protein>
    <submittedName>
        <fullName evidence="2">Uncharacterized protein</fullName>
    </submittedName>
</protein>
<dbReference type="Proteomes" id="UP000663856">
    <property type="component" value="Unassembled WGS sequence"/>
</dbReference>
<evidence type="ECO:0000313" key="3">
    <source>
        <dbReference type="Proteomes" id="UP000663866"/>
    </source>
</evidence>
<name>A0A820D0C6_9BILA</name>
<sequence>MDIFPLNELTDDMMNLCDDEFYNFLENTLNKDLCELFRIQSIRHMTSLSSITIDQILEIFSVDIIDMDNLKKSLGFVTIDRKFHVLFGHRNLLEMWRQTSSSSKATSTPILFPWINNIFQNLEKTKNKYRYNDQIQEFVY</sequence>
<evidence type="ECO:0000313" key="1">
    <source>
        <dbReference type="EMBL" id="CAF2157508.1"/>
    </source>
</evidence>
<reference evidence="2" key="1">
    <citation type="submission" date="2021-02" db="EMBL/GenBank/DDBJ databases">
        <authorList>
            <person name="Nowell W R."/>
        </authorList>
    </citation>
    <scope>NUCLEOTIDE SEQUENCE</scope>
</reference>
<organism evidence="2 3">
    <name type="scientific">Rotaria magnacalcarata</name>
    <dbReference type="NCBI Taxonomy" id="392030"/>
    <lineage>
        <taxon>Eukaryota</taxon>
        <taxon>Metazoa</taxon>
        <taxon>Spiralia</taxon>
        <taxon>Gnathifera</taxon>
        <taxon>Rotifera</taxon>
        <taxon>Eurotatoria</taxon>
        <taxon>Bdelloidea</taxon>
        <taxon>Philodinida</taxon>
        <taxon>Philodinidae</taxon>
        <taxon>Rotaria</taxon>
    </lineage>
</organism>
<evidence type="ECO:0000313" key="2">
    <source>
        <dbReference type="EMBL" id="CAF4226102.1"/>
    </source>
</evidence>
<dbReference type="EMBL" id="CAJOBG010007768">
    <property type="protein sequence ID" value="CAF4226102.1"/>
    <property type="molecule type" value="Genomic_DNA"/>
</dbReference>
<accession>A0A820D0C6</accession>
<dbReference type="AlphaFoldDB" id="A0A820D0C6"/>
<dbReference type="Proteomes" id="UP000663866">
    <property type="component" value="Unassembled WGS sequence"/>
</dbReference>
<proteinExistence type="predicted"/>